<keyword evidence="1" id="KW-0812">Transmembrane</keyword>
<proteinExistence type="predicted"/>
<keyword evidence="1" id="KW-1133">Transmembrane helix</keyword>
<dbReference type="RefSeq" id="WP_181339356.1">
    <property type="nucleotide sequence ID" value="NZ_JAAKDE010000009.1"/>
</dbReference>
<organism evidence="2 3">
    <name type="scientific">Capillibacterium thermochitinicola</name>
    <dbReference type="NCBI Taxonomy" id="2699427"/>
    <lineage>
        <taxon>Bacteria</taxon>
        <taxon>Bacillati</taxon>
        <taxon>Bacillota</taxon>
        <taxon>Capillibacterium</taxon>
    </lineage>
</organism>
<keyword evidence="3" id="KW-1185">Reference proteome</keyword>
<dbReference type="AlphaFoldDB" id="A0A8J6HZQ0"/>
<reference evidence="2" key="1">
    <citation type="submission" date="2020-06" db="EMBL/GenBank/DDBJ databases">
        <title>Novel chitinolytic bacterium.</title>
        <authorList>
            <person name="Ungkulpasvich U."/>
            <person name="Kosugi A."/>
            <person name="Uke A."/>
        </authorList>
    </citation>
    <scope>NUCLEOTIDE SEQUENCE</scope>
    <source>
        <strain evidence="2">UUS1-1</strain>
    </source>
</reference>
<gene>
    <name evidence="2" type="primary">amaP</name>
    <name evidence="2" type="ORF">G5B42_05005</name>
</gene>
<protein>
    <submittedName>
        <fullName evidence="2">Alkaline shock response membrane anchor protein AmaP</fullName>
    </submittedName>
</protein>
<keyword evidence="1" id="KW-0472">Membrane</keyword>
<sequence length="177" mass="20089">MKISYRLVIIVSSLVMLVLSIFFFGLLLGEDVFRVLGMLTPAEEGKVFNLLAFLFFFIFFILLWMAGLHTKKELKTIIHETELGEIRVSSPAVEALALRAVKKIKGVKEAEIRAITENERLSFQVEIVSSPDINIPQLIYEIREELREYIHATLGIPVNNAEVTVTKVTSEPRARVE</sequence>
<name>A0A8J6HZQ0_9FIRM</name>
<dbReference type="NCBIfam" id="NF033218">
    <property type="entry name" value="anchor_AmaP"/>
    <property type="match status" value="1"/>
</dbReference>
<evidence type="ECO:0000256" key="1">
    <source>
        <dbReference type="SAM" id="Phobius"/>
    </source>
</evidence>
<dbReference type="Proteomes" id="UP000657177">
    <property type="component" value="Unassembled WGS sequence"/>
</dbReference>
<dbReference type="EMBL" id="JAAKDE010000009">
    <property type="protein sequence ID" value="MBA2132900.1"/>
    <property type="molecule type" value="Genomic_DNA"/>
</dbReference>
<evidence type="ECO:0000313" key="3">
    <source>
        <dbReference type="Proteomes" id="UP000657177"/>
    </source>
</evidence>
<evidence type="ECO:0000313" key="2">
    <source>
        <dbReference type="EMBL" id="MBA2132900.1"/>
    </source>
</evidence>
<comment type="caution">
    <text evidence="2">The sequence shown here is derived from an EMBL/GenBank/DDBJ whole genome shotgun (WGS) entry which is preliminary data.</text>
</comment>
<feature type="transmembrane region" description="Helical" evidence="1">
    <location>
        <begin position="7"/>
        <end position="27"/>
    </location>
</feature>
<feature type="transmembrane region" description="Helical" evidence="1">
    <location>
        <begin position="47"/>
        <end position="66"/>
    </location>
</feature>
<accession>A0A8J6HZQ0</accession>